<dbReference type="GeneID" id="28961157"/>
<dbReference type="Proteomes" id="UP000009097">
    <property type="component" value="Unassembled WGS sequence"/>
</dbReference>
<reference evidence="1" key="2">
    <citation type="journal article" date="2010" name="Nature">
        <title>Comparative genomics reveals mobile pathogenicity chromosomes in Fusarium.</title>
        <authorList>
            <person name="Ma L.J."/>
            <person name="van der Does H.C."/>
            <person name="Borkovich K.A."/>
            <person name="Coleman J.J."/>
            <person name="Daboussi M.J."/>
            <person name="Di Pietro A."/>
            <person name="Dufresne M."/>
            <person name="Freitag M."/>
            <person name="Grabherr M."/>
            <person name="Henrissat B."/>
            <person name="Houterman P.M."/>
            <person name="Kang S."/>
            <person name="Shim W.B."/>
            <person name="Woloshuk C."/>
            <person name="Xie X."/>
            <person name="Xu J.R."/>
            <person name="Antoniw J."/>
            <person name="Baker S.E."/>
            <person name="Bluhm B.H."/>
            <person name="Breakspear A."/>
            <person name="Brown D.W."/>
            <person name="Butchko R.A."/>
            <person name="Chapman S."/>
            <person name="Coulson R."/>
            <person name="Coutinho P.M."/>
            <person name="Danchin E.G."/>
            <person name="Diener A."/>
            <person name="Gale L.R."/>
            <person name="Gardiner D.M."/>
            <person name="Goff S."/>
            <person name="Hammond-Kosack K.E."/>
            <person name="Hilburn K."/>
            <person name="Hua-Van A."/>
            <person name="Jonkers W."/>
            <person name="Kazan K."/>
            <person name="Kodira C.D."/>
            <person name="Koehrsen M."/>
            <person name="Kumar L."/>
            <person name="Lee Y.H."/>
            <person name="Li L."/>
            <person name="Manners J.M."/>
            <person name="Miranda-Saavedra D."/>
            <person name="Mukherjee M."/>
            <person name="Park G."/>
            <person name="Park J."/>
            <person name="Park S.Y."/>
            <person name="Proctor R.H."/>
            <person name="Regev A."/>
            <person name="Ruiz-Roldan M.C."/>
            <person name="Sain D."/>
            <person name="Sakthikumar S."/>
            <person name="Sykes S."/>
            <person name="Schwartz D.C."/>
            <person name="Turgeon B.G."/>
            <person name="Wapinski I."/>
            <person name="Yoder O."/>
            <person name="Young S."/>
            <person name="Zeng Q."/>
            <person name="Zhou S."/>
            <person name="Galagan J."/>
            <person name="Cuomo C.A."/>
            <person name="Kistler H.C."/>
            <person name="Rep M."/>
        </authorList>
    </citation>
    <scope>NUCLEOTIDE SEQUENCE [LARGE SCALE GENOMIC DNA]</scope>
    <source>
        <strain evidence="1">4287</strain>
    </source>
</reference>
<dbReference type="KEGG" id="fox:FOXG_20451"/>
<dbReference type="AlphaFoldDB" id="A0A0J9VIF6"/>
<proteinExistence type="predicted"/>
<dbReference type="EMBL" id="DS231709">
    <property type="protein sequence ID" value="KNB11049.1"/>
    <property type="molecule type" value="Genomic_DNA"/>
</dbReference>
<reference evidence="1" key="1">
    <citation type="submission" date="2007-04" db="EMBL/GenBank/DDBJ databases">
        <authorList>
            <consortium name="The Broad Institute Genome Sequencing Platform"/>
            <person name="Birren B."/>
            <person name="Lander E."/>
            <person name="Galagan J."/>
            <person name="Nusbaum C."/>
            <person name="Devon K."/>
            <person name="Ma L.-J."/>
            <person name="Jaffe D."/>
            <person name="Butler J."/>
            <person name="Alvarez P."/>
            <person name="Gnerre S."/>
            <person name="Grabherr M."/>
            <person name="Kleber M."/>
            <person name="Mauceli E."/>
            <person name="Brockman W."/>
            <person name="MacCallum I.A."/>
            <person name="Young S."/>
            <person name="LaButti K."/>
            <person name="DeCaprio D."/>
            <person name="Crawford M."/>
            <person name="Koehrsen M."/>
            <person name="Engels R."/>
            <person name="Montgomery P."/>
            <person name="Pearson M."/>
            <person name="Howarth C."/>
            <person name="Larson L."/>
            <person name="White J."/>
            <person name="O'Leary S."/>
            <person name="Kodira C."/>
            <person name="Zeng Q."/>
            <person name="Yandava C."/>
            <person name="Alvarado L."/>
            <person name="Kistler C."/>
            <person name="Shim W.-B."/>
            <person name="Kang S."/>
            <person name="Woloshuk C."/>
        </authorList>
    </citation>
    <scope>NUCLEOTIDE SEQUENCE</scope>
    <source>
        <strain evidence="1">4287</strain>
    </source>
</reference>
<accession>A0A0J9VIF6</accession>
<protein>
    <submittedName>
        <fullName evidence="1">Uncharacterized protein</fullName>
    </submittedName>
</protein>
<sequence>MRAGQGQPTQSVHVGITAFVDYVDDQSLKLFRQAEKSVARDRARARARGGSR</sequence>
<evidence type="ECO:0000313" key="2">
    <source>
        <dbReference type="Proteomes" id="UP000009097"/>
    </source>
</evidence>
<dbReference type="VEuPathDB" id="FungiDB:FOXG_20451"/>
<organism evidence="1 2">
    <name type="scientific">Fusarium oxysporum f. sp. lycopersici (strain 4287 / CBS 123668 / FGSC 9935 / NRRL 34936)</name>
    <name type="common">Fusarium vascular wilt of tomato</name>
    <dbReference type="NCBI Taxonomy" id="426428"/>
    <lineage>
        <taxon>Eukaryota</taxon>
        <taxon>Fungi</taxon>
        <taxon>Dikarya</taxon>
        <taxon>Ascomycota</taxon>
        <taxon>Pezizomycotina</taxon>
        <taxon>Sordariomycetes</taxon>
        <taxon>Hypocreomycetidae</taxon>
        <taxon>Hypocreales</taxon>
        <taxon>Nectriaceae</taxon>
        <taxon>Fusarium</taxon>
        <taxon>Fusarium oxysporum species complex</taxon>
    </lineage>
</organism>
<name>A0A0J9VIF6_FUSO4</name>
<evidence type="ECO:0000313" key="1">
    <source>
        <dbReference type="EMBL" id="KNB11049.1"/>
    </source>
</evidence>
<gene>
    <name evidence="1" type="ORF">FOXG_20451</name>
</gene>
<dbReference type="RefSeq" id="XP_018249094.1">
    <property type="nucleotide sequence ID" value="XM_018400733.1"/>
</dbReference>